<name>A0A7K0K021_9ACTO</name>
<dbReference type="CDD" id="cd01392">
    <property type="entry name" value="HTH_LacI"/>
    <property type="match status" value="1"/>
</dbReference>
<keyword evidence="2" id="KW-0238">DNA-binding</keyword>
<evidence type="ECO:0000256" key="2">
    <source>
        <dbReference type="ARBA" id="ARBA00023125"/>
    </source>
</evidence>
<dbReference type="InterPro" id="IPR000843">
    <property type="entry name" value="HTH_LacI"/>
</dbReference>
<sequence>MVRDNEVVIETAKRATIYDVAKAAHVATSTVSRALNRPGRTNPYTAQHVYRIALELGYISERDLWKTPRCLNNRVAVITSSRNSELIHALTREVNRAHQQLLLVDARVETPTLSQTCGDIRAQIDGFLVDDVKTNAEIETVFDTLPTVMMNRINEHSGGVIPDVEQGVAQLLTYLKTLGHAHISYLYSEDESWISDEFFAAALSLSQELEMEVHFIDGVENSLESGARAVNSWKKYLDSAVIAFGNLAAIGFMQGLGHRQVEIPEYVSVIGIGDAHSGLLATPQLTTLEIPQQKIGATAVKQLLNRIQQGNAAKESTTSVTKLPMKLICRESTGRFY</sequence>
<keyword evidence="1" id="KW-0805">Transcription regulation</keyword>
<dbReference type="SUPFAM" id="SSF47413">
    <property type="entry name" value="lambda repressor-like DNA-binding domains"/>
    <property type="match status" value="1"/>
</dbReference>
<proteinExistence type="predicted"/>
<evidence type="ECO:0000313" key="5">
    <source>
        <dbReference type="EMBL" id="MST48822.1"/>
    </source>
</evidence>
<dbReference type="SMART" id="SM00354">
    <property type="entry name" value="HTH_LACI"/>
    <property type="match status" value="1"/>
</dbReference>
<dbReference type="Pfam" id="PF00356">
    <property type="entry name" value="LacI"/>
    <property type="match status" value="1"/>
</dbReference>
<evidence type="ECO:0000313" key="6">
    <source>
        <dbReference type="Proteomes" id="UP000442535"/>
    </source>
</evidence>
<gene>
    <name evidence="5" type="ORF">FYJ63_00865</name>
</gene>
<dbReference type="GO" id="GO:0000976">
    <property type="term" value="F:transcription cis-regulatory region binding"/>
    <property type="evidence" value="ECO:0007669"/>
    <property type="project" value="TreeGrafter"/>
</dbReference>
<dbReference type="CDD" id="cd06267">
    <property type="entry name" value="PBP1_LacI_sugar_binding-like"/>
    <property type="match status" value="1"/>
</dbReference>
<dbReference type="EMBL" id="VUMY01000001">
    <property type="protein sequence ID" value="MST48822.1"/>
    <property type="molecule type" value="Genomic_DNA"/>
</dbReference>
<dbReference type="GO" id="GO:0003700">
    <property type="term" value="F:DNA-binding transcription factor activity"/>
    <property type="evidence" value="ECO:0007669"/>
    <property type="project" value="TreeGrafter"/>
</dbReference>
<keyword evidence="3" id="KW-0804">Transcription</keyword>
<dbReference type="PROSITE" id="PS50932">
    <property type="entry name" value="HTH_LACI_2"/>
    <property type="match status" value="1"/>
</dbReference>
<dbReference type="Gene3D" id="3.40.50.2300">
    <property type="match status" value="2"/>
</dbReference>
<dbReference type="InterPro" id="IPR046335">
    <property type="entry name" value="LacI/GalR-like_sensor"/>
</dbReference>
<comment type="caution">
    <text evidence="5">The sequence shown here is derived from an EMBL/GenBank/DDBJ whole genome shotgun (WGS) entry which is preliminary data.</text>
</comment>
<evidence type="ECO:0000256" key="1">
    <source>
        <dbReference type="ARBA" id="ARBA00023015"/>
    </source>
</evidence>
<reference evidence="5 6" key="1">
    <citation type="submission" date="2019-08" db="EMBL/GenBank/DDBJ databases">
        <title>In-depth cultivation of the pig gut microbiome towards novel bacterial diversity and tailored functional studies.</title>
        <authorList>
            <person name="Wylensek D."/>
            <person name="Hitch T.C.A."/>
            <person name="Clavel T."/>
        </authorList>
    </citation>
    <scope>NUCLEOTIDE SEQUENCE [LARGE SCALE GENOMIC DNA]</scope>
    <source>
        <strain evidence="5 6">RF-GAM-744-WT-7</strain>
    </source>
</reference>
<dbReference type="InterPro" id="IPR028082">
    <property type="entry name" value="Peripla_BP_I"/>
</dbReference>
<protein>
    <submittedName>
        <fullName evidence="5">LacI family transcriptional regulator</fullName>
    </submittedName>
</protein>
<feature type="domain" description="HTH lacI-type" evidence="4">
    <location>
        <begin position="15"/>
        <end position="59"/>
    </location>
</feature>
<evidence type="ECO:0000259" key="4">
    <source>
        <dbReference type="PROSITE" id="PS50932"/>
    </source>
</evidence>
<organism evidence="5 6">
    <name type="scientific">Mobiluncus porci</name>
    <dbReference type="NCBI Taxonomy" id="2652278"/>
    <lineage>
        <taxon>Bacteria</taxon>
        <taxon>Bacillati</taxon>
        <taxon>Actinomycetota</taxon>
        <taxon>Actinomycetes</taxon>
        <taxon>Actinomycetales</taxon>
        <taxon>Actinomycetaceae</taxon>
        <taxon>Mobiluncus</taxon>
    </lineage>
</organism>
<dbReference type="AlphaFoldDB" id="A0A7K0K021"/>
<dbReference type="Proteomes" id="UP000442535">
    <property type="component" value="Unassembled WGS sequence"/>
</dbReference>
<dbReference type="Gene3D" id="1.10.260.40">
    <property type="entry name" value="lambda repressor-like DNA-binding domains"/>
    <property type="match status" value="1"/>
</dbReference>
<dbReference type="InterPro" id="IPR010982">
    <property type="entry name" value="Lambda_DNA-bd_dom_sf"/>
</dbReference>
<dbReference type="SUPFAM" id="SSF53822">
    <property type="entry name" value="Periplasmic binding protein-like I"/>
    <property type="match status" value="1"/>
</dbReference>
<keyword evidence="6" id="KW-1185">Reference proteome</keyword>
<accession>A0A7K0K021</accession>
<dbReference type="PANTHER" id="PTHR30146">
    <property type="entry name" value="LACI-RELATED TRANSCRIPTIONAL REPRESSOR"/>
    <property type="match status" value="1"/>
</dbReference>
<dbReference type="Pfam" id="PF13377">
    <property type="entry name" value="Peripla_BP_3"/>
    <property type="match status" value="1"/>
</dbReference>
<evidence type="ECO:0000256" key="3">
    <source>
        <dbReference type="ARBA" id="ARBA00023163"/>
    </source>
</evidence>
<dbReference type="PANTHER" id="PTHR30146:SF109">
    <property type="entry name" value="HTH-TYPE TRANSCRIPTIONAL REGULATOR GALS"/>
    <property type="match status" value="1"/>
</dbReference>